<gene>
    <name evidence="2" type="ORF">M501DRAFT_989802</name>
</gene>
<feature type="region of interest" description="Disordered" evidence="1">
    <location>
        <begin position="117"/>
        <end position="161"/>
    </location>
</feature>
<dbReference type="AlphaFoldDB" id="A0A9P4SF61"/>
<name>A0A9P4SF61_9PEZI</name>
<accession>A0A9P4SF61</accession>
<dbReference type="Proteomes" id="UP000799429">
    <property type="component" value="Unassembled WGS sequence"/>
</dbReference>
<dbReference type="EMBL" id="MU006091">
    <property type="protein sequence ID" value="KAF2841269.1"/>
    <property type="molecule type" value="Genomic_DNA"/>
</dbReference>
<evidence type="ECO:0000313" key="2">
    <source>
        <dbReference type="EMBL" id="KAF2841269.1"/>
    </source>
</evidence>
<feature type="compositionally biased region" description="Low complexity" evidence="1">
    <location>
        <begin position="145"/>
        <end position="158"/>
    </location>
</feature>
<evidence type="ECO:0000313" key="3">
    <source>
        <dbReference type="Proteomes" id="UP000799429"/>
    </source>
</evidence>
<proteinExistence type="predicted"/>
<organism evidence="2 3">
    <name type="scientific">Patellaria atrata CBS 101060</name>
    <dbReference type="NCBI Taxonomy" id="1346257"/>
    <lineage>
        <taxon>Eukaryota</taxon>
        <taxon>Fungi</taxon>
        <taxon>Dikarya</taxon>
        <taxon>Ascomycota</taxon>
        <taxon>Pezizomycotina</taxon>
        <taxon>Dothideomycetes</taxon>
        <taxon>Dothideomycetes incertae sedis</taxon>
        <taxon>Patellariales</taxon>
        <taxon>Patellariaceae</taxon>
        <taxon>Patellaria</taxon>
    </lineage>
</organism>
<protein>
    <submittedName>
        <fullName evidence="2">Uncharacterized protein</fullName>
    </submittedName>
</protein>
<evidence type="ECO:0000256" key="1">
    <source>
        <dbReference type="SAM" id="MobiDB-lite"/>
    </source>
</evidence>
<keyword evidence="3" id="KW-1185">Reference proteome</keyword>
<sequence length="355" mass="40104">MDNKHDSSPDAIKMPETREIIERELPMVNISNLQQDWQLLNRFRDTPLRDLPGIIYSVSRLKETKPPAAFDVDQMHRYQGLAQRQFSASVPIPLRPWPNATALAAERETQADLKATTETLNPVGSDDNKEGQIPHGPRDTRVTDDGSSSSALCDSDPSVPESDDFLLGFPKGGSTEHREEYDALSARSHAAKAKYYAIMADTKSFPEKSQEDELNTVMEELEAICTAAEALNVSVRAYHDQRTQERLDVYSEAANVPCEHSQAAMVRHEEKKIEHLRYLRLLNEGFLPEMVIDENMKTGLKNQEAAVDDMPKIMREMGLHPNLYVSGFTRTSCDSISEGLVGLRMTRHRKDSYYH</sequence>
<feature type="compositionally biased region" description="Basic and acidic residues" evidence="1">
    <location>
        <begin position="126"/>
        <end position="144"/>
    </location>
</feature>
<comment type="caution">
    <text evidence="2">The sequence shown here is derived from an EMBL/GenBank/DDBJ whole genome shotgun (WGS) entry which is preliminary data.</text>
</comment>
<reference evidence="2" key="1">
    <citation type="journal article" date="2020" name="Stud. Mycol.">
        <title>101 Dothideomycetes genomes: a test case for predicting lifestyles and emergence of pathogens.</title>
        <authorList>
            <person name="Haridas S."/>
            <person name="Albert R."/>
            <person name="Binder M."/>
            <person name="Bloem J."/>
            <person name="Labutti K."/>
            <person name="Salamov A."/>
            <person name="Andreopoulos B."/>
            <person name="Baker S."/>
            <person name="Barry K."/>
            <person name="Bills G."/>
            <person name="Bluhm B."/>
            <person name="Cannon C."/>
            <person name="Castanera R."/>
            <person name="Culley D."/>
            <person name="Daum C."/>
            <person name="Ezra D."/>
            <person name="Gonzalez J."/>
            <person name="Henrissat B."/>
            <person name="Kuo A."/>
            <person name="Liang C."/>
            <person name="Lipzen A."/>
            <person name="Lutzoni F."/>
            <person name="Magnuson J."/>
            <person name="Mondo S."/>
            <person name="Nolan M."/>
            <person name="Ohm R."/>
            <person name="Pangilinan J."/>
            <person name="Park H.-J."/>
            <person name="Ramirez L."/>
            <person name="Alfaro M."/>
            <person name="Sun H."/>
            <person name="Tritt A."/>
            <person name="Yoshinaga Y."/>
            <person name="Zwiers L.-H."/>
            <person name="Turgeon B."/>
            <person name="Goodwin S."/>
            <person name="Spatafora J."/>
            <person name="Crous P."/>
            <person name="Grigoriev I."/>
        </authorList>
    </citation>
    <scope>NUCLEOTIDE SEQUENCE</scope>
    <source>
        <strain evidence="2">CBS 101060</strain>
    </source>
</reference>